<gene>
    <name evidence="1" type="ORF">NQ318_019262</name>
</gene>
<sequence length="214" mass="24950">MNRFQIRAVVGLLTGHCALKGHLHRMGLYNGELKCRICNRETETAHHILRDCETLDRKRQAIYGHPKLCPEDYGTQPAGELHKLVHGTRLLEWVVYAAQNTQQKERIDYGLNGTVNKQNCRYWSTENTHWMMESNTQYPEKVNVWAGIINSQMIGPYFFDSSLTGARYLDFLQNLIRQEINEITPETIQNVLEEFQQRLHYCQEATGAQFEHLI</sequence>
<protein>
    <recommendedName>
        <fullName evidence="3">Reverse transcriptase zinc-binding domain-containing protein</fullName>
    </recommendedName>
</protein>
<keyword evidence="2" id="KW-1185">Reference proteome</keyword>
<dbReference type="PANTHER" id="PTHR47326:SF1">
    <property type="entry name" value="HTH PSQ-TYPE DOMAIN-CONTAINING PROTEIN"/>
    <property type="match status" value="1"/>
</dbReference>
<reference evidence="1" key="1">
    <citation type="journal article" date="2023" name="Insect Mol. Biol.">
        <title>Genome sequencing provides insights into the evolution of gene families encoding plant cell wall-degrading enzymes in longhorned beetles.</title>
        <authorList>
            <person name="Shin N.R."/>
            <person name="Okamura Y."/>
            <person name="Kirsch R."/>
            <person name="Pauchet Y."/>
        </authorList>
    </citation>
    <scope>NUCLEOTIDE SEQUENCE</scope>
    <source>
        <strain evidence="1">AMC_N1</strain>
    </source>
</reference>
<evidence type="ECO:0000313" key="1">
    <source>
        <dbReference type="EMBL" id="KAJ8956539.1"/>
    </source>
</evidence>
<evidence type="ECO:0000313" key="2">
    <source>
        <dbReference type="Proteomes" id="UP001162162"/>
    </source>
</evidence>
<dbReference type="EMBL" id="JAPWTK010000029">
    <property type="protein sequence ID" value="KAJ8956539.1"/>
    <property type="molecule type" value="Genomic_DNA"/>
</dbReference>
<dbReference type="Proteomes" id="UP001162162">
    <property type="component" value="Unassembled WGS sequence"/>
</dbReference>
<comment type="caution">
    <text evidence="1">The sequence shown here is derived from an EMBL/GenBank/DDBJ whole genome shotgun (WGS) entry which is preliminary data.</text>
</comment>
<evidence type="ECO:0008006" key="3">
    <source>
        <dbReference type="Google" id="ProtNLM"/>
    </source>
</evidence>
<dbReference type="PANTHER" id="PTHR47326">
    <property type="entry name" value="TRANSPOSABLE ELEMENT TC3 TRANSPOSASE-LIKE PROTEIN"/>
    <property type="match status" value="1"/>
</dbReference>
<organism evidence="1 2">
    <name type="scientific">Aromia moschata</name>
    <dbReference type="NCBI Taxonomy" id="1265417"/>
    <lineage>
        <taxon>Eukaryota</taxon>
        <taxon>Metazoa</taxon>
        <taxon>Ecdysozoa</taxon>
        <taxon>Arthropoda</taxon>
        <taxon>Hexapoda</taxon>
        <taxon>Insecta</taxon>
        <taxon>Pterygota</taxon>
        <taxon>Neoptera</taxon>
        <taxon>Endopterygota</taxon>
        <taxon>Coleoptera</taxon>
        <taxon>Polyphaga</taxon>
        <taxon>Cucujiformia</taxon>
        <taxon>Chrysomeloidea</taxon>
        <taxon>Cerambycidae</taxon>
        <taxon>Cerambycinae</taxon>
        <taxon>Callichromatini</taxon>
        <taxon>Aromia</taxon>
    </lineage>
</organism>
<name>A0AAV8YXH4_9CUCU</name>
<dbReference type="Gene3D" id="3.30.420.10">
    <property type="entry name" value="Ribonuclease H-like superfamily/Ribonuclease H"/>
    <property type="match status" value="1"/>
</dbReference>
<dbReference type="GO" id="GO:0003676">
    <property type="term" value="F:nucleic acid binding"/>
    <property type="evidence" value="ECO:0007669"/>
    <property type="project" value="InterPro"/>
</dbReference>
<proteinExistence type="predicted"/>
<accession>A0AAV8YXH4</accession>
<dbReference type="InterPro" id="IPR036397">
    <property type="entry name" value="RNaseH_sf"/>
</dbReference>
<dbReference type="AlphaFoldDB" id="A0AAV8YXH4"/>